<keyword evidence="3" id="KW-1185">Reference proteome</keyword>
<name>A0ABR3FA54_9AGAR</name>
<dbReference type="Proteomes" id="UP001465976">
    <property type="component" value="Unassembled WGS sequence"/>
</dbReference>
<evidence type="ECO:0000313" key="2">
    <source>
        <dbReference type="EMBL" id="KAL0572166.1"/>
    </source>
</evidence>
<organism evidence="2 3">
    <name type="scientific">Marasmius crinis-equi</name>
    <dbReference type="NCBI Taxonomy" id="585013"/>
    <lineage>
        <taxon>Eukaryota</taxon>
        <taxon>Fungi</taxon>
        <taxon>Dikarya</taxon>
        <taxon>Basidiomycota</taxon>
        <taxon>Agaricomycotina</taxon>
        <taxon>Agaricomycetes</taxon>
        <taxon>Agaricomycetidae</taxon>
        <taxon>Agaricales</taxon>
        <taxon>Marasmiineae</taxon>
        <taxon>Marasmiaceae</taxon>
        <taxon>Marasmius</taxon>
    </lineage>
</organism>
<sequence length="333" mass="37991">MKYQQKKKGAVDQEILEDMEDSVQRSYKKSLRTLSQLFQFLDGCEPQPSHDIFHLYTMSSDIEAAISNVIARMDQTEAQRLELERLRNDKAAHDQSRKINAKFREIIRTPTYEQEGTGDQHSTLCIASGCYSNCDPHCSVRFTLDSKSLGNKCSVFKDPGIPHAGEGVTARCRICSHLAEDHQHHRSKWVKKMKTGTVIDEDAERRFKQANSEAEKTSILMEGVQNTIRELEREIADLENELSELCDRYNDLAISGSFTGYISSAIRLLKTREQTMKKEGAAPDALDRMADRIWSLENKRNIVEEAEKAKRSKSGFREVRMIAPLLGQRESDN</sequence>
<reference evidence="2 3" key="1">
    <citation type="submission" date="2024-02" db="EMBL/GenBank/DDBJ databases">
        <title>A draft genome for the cacao thread blight pathogen Marasmius crinis-equi.</title>
        <authorList>
            <person name="Cohen S.P."/>
            <person name="Baruah I.K."/>
            <person name="Amoako-Attah I."/>
            <person name="Bukari Y."/>
            <person name="Meinhardt L.W."/>
            <person name="Bailey B.A."/>
        </authorList>
    </citation>
    <scope>NUCLEOTIDE SEQUENCE [LARGE SCALE GENOMIC DNA]</scope>
    <source>
        <strain evidence="2 3">GH-76</strain>
    </source>
</reference>
<evidence type="ECO:0000313" key="3">
    <source>
        <dbReference type="Proteomes" id="UP001465976"/>
    </source>
</evidence>
<keyword evidence="1" id="KW-0175">Coiled coil</keyword>
<dbReference type="PANTHER" id="PTHR32046">
    <property type="entry name" value="G DOMAIN-CONTAINING PROTEIN"/>
    <property type="match status" value="1"/>
</dbReference>
<comment type="caution">
    <text evidence="2">The sequence shown here is derived from an EMBL/GenBank/DDBJ whole genome shotgun (WGS) entry which is preliminary data.</text>
</comment>
<evidence type="ECO:0000256" key="1">
    <source>
        <dbReference type="SAM" id="Coils"/>
    </source>
</evidence>
<proteinExistence type="predicted"/>
<dbReference type="EMBL" id="JBAHYK010000661">
    <property type="protein sequence ID" value="KAL0572166.1"/>
    <property type="molecule type" value="Genomic_DNA"/>
</dbReference>
<protein>
    <submittedName>
        <fullName evidence="2">Uncharacterized protein</fullName>
    </submittedName>
</protein>
<gene>
    <name evidence="2" type="ORF">V5O48_009794</name>
</gene>
<accession>A0ABR3FA54</accession>
<feature type="coiled-coil region" evidence="1">
    <location>
        <begin position="214"/>
        <end position="255"/>
    </location>
</feature>